<dbReference type="EMBL" id="GEBQ01000582">
    <property type="protein sequence ID" value="JAT39395.1"/>
    <property type="molecule type" value="Transcribed_RNA"/>
</dbReference>
<feature type="non-terminal residue" evidence="2">
    <location>
        <position position="1"/>
    </location>
</feature>
<gene>
    <name evidence="2" type="ORF">g.42629</name>
</gene>
<protein>
    <submittedName>
        <fullName evidence="2">Uncharacterized protein</fullName>
    </submittedName>
</protein>
<evidence type="ECO:0000313" key="2">
    <source>
        <dbReference type="EMBL" id="JAT39395.1"/>
    </source>
</evidence>
<keyword evidence="1" id="KW-0472">Membrane</keyword>
<organism evidence="2">
    <name type="scientific">Graphocephala atropunctata</name>
    <dbReference type="NCBI Taxonomy" id="36148"/>
    <lineage>
        <taxon>Eukaryota</taxon>
        <taxon>Metazoa</taxon>
        <taxon>Ecdysozoa</taxon>
        <taxon>Arthropoda</taxon>
        <taxon>Hexapoda</taxon>
        <taxon>Insecta</taxon>
        <taxon>Pterygota</taxon>
        <taxon>Neoptera</taxon>
        <taxon>Paraneoptera</taxon>
        <taxon>Hemiptera</taxon>
        <taxon>Auchenorrhyncha</taxon>
        <taxon>Membracoidea</taxon>
        <taxon>Cicadellidae</taxon>
        <taxon>Cicadellinae</taxon>
        <taxon>Cicadellini</taxon>
        <taxon>Graphocephala</taxon>
    </lineage>
</organism>
<keyword evidence="1" id="KW-0812">Transmembrane</keyword>
<proteinExistence type="predicted"/>
<accession>A0A1B6MU11</accession>
<keyword evidence="1" id="KW-1133">Transmembrane helix</keyword>
<name>A0A1B6MU11_9HEMI</name>
<evidence type="ECO:0000256" key="1">
    <source>
        <dbReference type="SAM" id="Phobius"/>
    </source>
</evidence>
<reference evidence="2" key="1">
    <citation type="submission" date="2015-11" db="EMBL/GenBank/DDBJ databases">
        <title>De novo transcriptome assembly of four potential Pierce s Disease insect vectors from Arizona vineyards.</title>
        <authorList>
            <person name="Tassone E.E."/>
        </authorList>
    </citation>
    <scope>NUCLEOTIDE SEQUENCE</scope>
</reference>
<dbReference type="AlphaFoldDB" id="A0A1B6MU11"/>
<sequence length="135" mass="15218">SSTCQSTAHLSRGPYRSLLIPVKISMAIGTKETALAAYYSLFDSKMRYAIALWGNSSRANLDRVLVLQKRAVRIMADFGVRDSCRRAFVEWGIMTVVAVYIFEVIIFLLKGTHSKCPDTRPQHQIRPKLQSSIPQ</sequence>
<feature type="transmembrane region" description="Helical" evidence="1">
    <location>
        <begin position="88"/>
        <end position="109"/>
    </location>
</feature>